<accession>A0A2U2HA55</accession>
<comment type="caution">
    <text evidence="3">The sequence shown here is derived from an EMBL/GenBank/DDBJ whole genome shotgun (WGS) entry which is preliminary data.</text>
</comment>
<feature type="compositionally biased region" description="Low complexity" evidence="2">
    <location>
        <begin position="62"/>
        <end position="75"/>
    </location>
</feature>
<feature type="coiled-coil region" evidence="1">
    <location>
        <begin position="170"/>
        <end position="208"/>
    </location>
</feature>
<organism evidence="3 4">
    <name type="scientific">Massilia glaciei</name>
    <dbReference type="NCBI Taxonomy" id="1524097"/>
    <lineage>
        <taxon>Bacteria</taxon>
        <taxon>Pseudomonadati</taxon>
        <taxon>Pseudomonadota</taxon>
        <taxon>Betaproteobacteria</taxon>
        <taxon>Burkholderiales</taxon>
        <taxon>Oxalobacteraceae</taxon>
        <taxon>Telluria group</taxon>
        <taxon>Massilia</taxon>
    </lineage>
</organism>
<sequence length="253" mass="27089">MQMAQNEDGGGEESFGSRFLSGLKGMILEDEVPAKRAPAEAPAAAAPAPAAGAAARGNPGQSPSAPAPSFTAPASQDSPMFASLLSVTLARATAYTALTEAMTPLEEIIPDEMTRYRAAFAVIKKNRTLEQVVQAIDLQHMEVLAEEVARFAVQAKSKQFQDVQSRVDESTNLKARIDAANAQVANLRRELEEKVRAIEDGVQRDRQRAAEIDRAVDENQKAIAAVQRQFDAAAAAVRESLTGAKAKILKYLA</sequence>
<keyword evidence="4" id="KW-1185">Reference proteome</keyword>
<dbReference type="Proteomes" id="UP000241421">
    <property type="component" value="Unassembled WGS sequence"/>
</dbReference>
<dbReference type="EMBL" id="PXWF02000337">
    <property type="protein sequence ID" value="PWF39544.1"/>
    <property type="molecule type" value="Genomic_DNA"/>
</dbReference>
<evidence type="ECO:0000313" key="4">
    <source>
        <dbReference type="Proteomes" id="UP000241421"/>
    </source>
</evidence>
<feature type="compositionally biased region" description="Low complexity" evidence="2">
    <location>
        <begin position="39"/>
        <end position="55"/>
    </location>
</feature>
<gene>
    <name evidence="3" type="ORF">C7C56_026660</name>
</gene>
<evidence type="ECO:0000256" key="2">
    <source>
        <dbReference type="SAM" id="MobiDB-lite"/>
    </source>
</evidence>
<evidence type="ECO:0000313" key="3">
    <source>
        <dbReference type="EMBL" id="PWF39544.1"/>
    </source>
</evidence>
<reference evidence="3 4" key="1">
    <citation type="submission" date="2018-04" db="EMBL/GenBank/DDBJ databases">
        <title>Massilia violaceinigra sp. nov., a novel purple-pigmented bacterium isolated from Tianshan glacier, Xinjiang, China.</title>
        <authorList>
            <person name="Wang H."/>
        </authorList>
    </citation>
    <scope>NUCLEOTIDE SEQUENCE [LARGE SCALE GENOMIC DNA]</scope>
    <source>
        <strain evidence="3 4">B448-2</strain>
    </source>
</reference>
<protein>
    <submittedName>
        <fullName evidence="3">Uncharacterized protein</fullName>
    </submittedName>
</protein>
<evidence type="ECO:0000256" key="1">
    <source>
        <dbReference type="SAM" id="Coils"/>
    </source>
</evidence>
<dbReference type="AlphaFoldDB" id="A0A2U2HA55"/>
<feature type="region of interest" description="Disordered" evidence="2">
    <location>
        <begin position="31"/>
        <end position="75"/>
    </location>
</feature>
<proteinExistence type="predicted"/>
<name>A0A2U2HA55_9BURK</name>
<keyword evidence="1" id="KW-0175">Coiled coil</keyword>